<evidence type="ECO:0000313" key="2">
    <source>
        <dbReference type="EMBL" id="QSB06046.1"/>
    </source>
</evidence>
<dbReference type="KEGG" id="nav:JQS30_03735"/>
<dbReference type="InterPro" id="IPR011009">
    <property type="entry name" value="Kinase-like_dom_sf"/>
</dbReference>
<dbReference type="SUPFAM" id="SSF56112">
    <property type="entry name" value="Protein kinase-like (PK-like)"/>
    <property type="match status" value="1"/>
</dbReference>
<dbReference type="AlphaFoldDB" id="A0A895XU47"/>
<name>A0A895XU47_9ACTN</name>
<dbReference type="RefSeq" id="WP_213172057.1">
    <property type="nucleotide sequence ID" value="NZ_CP070496.1"/>
</dbReference>
<evidence type="ECO:0000259" key="1">
    <source>
        <dbReference type="Pfam" id="PF01636"/>
    </source>
</evidence>
<dbReference type="InterPro" id="IPR002575">
    <property type="entry name" value="Aminoglycoside_PTrfase"/>
</dbReference>
<sequence length="307" mass="34197">MQIPEESLTAICSHIDLDISGAALMHCSNNALFYLPAEGVVVRILRSRTMTDRPAKVARLGQWLNHLGETAPAIRLWPEVPQPVVVGDHYATIWFYESPSEPQPTASDLGRTLKRWHSLRPPSGLVPSWDPVTPARQRIADATRLTSSVKRYLIDWCDRLQPHVEELNRGHICLIHGDAHVGNLIRTRDGNVVLCDFDSTSMGPFQVDLAAAAAAATWFHDERTHRLLATAYGYEVTADPLWDLFRSTRELAFVVGGAPHLDNPAIAEEFALRLESVQTGNNHTPWTPYADLHSTLDLVTLVTESFC</sequence>
<feature type="domain" description="Aminoglycoside phosphotransferase" evidence="1">
    <location>
        <begin position="41"/>
        <end position="240"/>
    </location>
</feature>
<protein>
    <submittedName>
        <fullName evidence="2">Aminoglycoside phosphotransferase family protein</fullName>
    </submittedName>
</protein>
<accession>A0A895XU47</accession>
<keyword evidence="3" id="KW-1185">Reference proteome</keyword>
<dbReference type="Gene3D" id="3.90.1200.10">
    <property type="match status" value="1"/>
</dbReference>
<dbReference type="Proteomes" id="UP000662939">
    <property type="component" value="Chromosome"/>
</dbReference>
<dbReference type="Pfam" id="PF01636">
    <property type="entry name" value="APH"/>
    <property type="match status" value="1"/>
</dbReference>
<organism evidence="2 3">
    <name type="scientific">Natronoglycomyces albus</name>
    <dbReference type="NCBI Taxonomy" id="2811108"/>
    <lineage>
        <taxon>Bacteria</taxon>
        <taxon>Bacillati</taxon>
        <taxon>Actinomycetota</taxon>
        <taxon>Actinomycetes</taxon>
        <taxon>Glycomycetales</taxon>
        <taxon>Glycomycetaceae</taxon>
        <taxon>Natronoglycomyces</taxon>
    </lineage>
</organism>
<dbReference type="EMBL" id="CP070496">
    <property type="protein sequence ID" value="QSB06046.1"/>
    <property type="molecule type" value="Genomic_DNA"/>
</dbReference>
<evidence type="ECO:0000313" key="3">
    <source>
        <dbReference type="Proteomes" id="UP000662939"/>
    </source>
</evidence>
<gene>
    <name evidence="2" type="ORF">JQS30_03735</name>
</gene>
<proteinExistence type="predicted"/>
<reference evidence="2" key="1">
    <citation type="submission" date="2021-02" db="EMBL/GenBank/DDBJ databases">
        <title>Natronoglycomyces albus gen. nov., sp. nov, a haloalkaliphilic actinobacterium from a soda solonchak soil.</title>
        <authorList>
            <person name="Sorokin D.Y."/>
            <person name="Khijniak T.V."/>
            <person name="Zakharycheva A.P."/>
            <person name="Boueva O.V."/>
            <person name="Ariskina E.V."/>
            <person name="Hahnke R.L."/>
            <person name="Bunk B."/>
            <person name="Sproer C."/>
            <person name="Schumann P."/>
            <person name="Evtushenko L.I."/>
            <person name="Kublanov I.V."/>
        </authorList>
    </citation>
    <scope>NUCLEOTIDE SEQUENCE</scope>
    <source>
        <strain evidence="2">DSM 106290</strain>
    </source>
</reference>